<dbReference type="InterPro" id="IPR018378">
    <property type="entry name" value="C-type_lectin_CS"/>
</dbReference>
<protein>
    <recommendedName>
        <fullName evidence="2">C-type lectin domain-containing protein</fullName>
    </recommendedName>
</protein>
<dbReference type="Gene3D" id="3.10.100.10">
    <property type="entry name" value="Mannose-Binding Protein A, subunit A"/>
    <property type="match status" value="1"/>
</dbReference>
<dbReference type="Ensembl" id="ENSORLT00020028559.1">
    <property type="protein sequence ID" value="ENSORLP00020019450.1"/>
    <property type="gene ID" value="ENSORLG00020020444.1"/>
</dbReference>
<reference evidence="3" key="4">
    <citation type="submission" date="2025-09" db="UniProtKB">
        <authorList>
            <consortium name="Ensembl"/>
        </authorList>
    </citation>
    <scope>IDENTIFICATION</scope>
    <source>
        <strain evidence="3">HNI</strain>
    </source>
</reference>
<evidence type="ECO:0000256" key="1">
    <source>
        <dbReference type="ARBA" id="ARBA00023157"/>
    </source>
</evidence>
<dbReference type="PROSITE" id="PS00615">
    <property type="entry name" value="C_TYPE_LECTIN_1"/>
    <property type="match status" value="1"/>
</dbReference>
<dbReference type="InterPro" id="IPR016187">
    <property type="entry name" value="CTDL_fold"/>
</dbReference>
<sequence length="83" mass="9508">MSVRLTKTVGKVRGYNAGIQGSIPRGDKQWYWVNYQINGNTDEDCTEIKYYENENSWNDAECTSANFWMCEKKTGVKTNASVL</sequence>
<dbReference type="InterPro" id="IPR016186">
    <property type="entry name" value="C-type_lectin-like/link_sf"/>
</dbReference>
<dbReference type="InterPro" id="IPR001304">
    <property type="entry name" value="C-type_lectin-like"/>
</dbReference>
<dbReference type="Proteomes" id="UP000265180">
    <property type="component" value="Chromosome 1"/>
</dbReference>
<reference evidence="3 4" key="2">
    <citation type="submission" date="2017-04" db="EMBL/GenBank/DDBJ databases">
        <title>CpG methylation of centromeres and impact of large insertions on vertebrate speciation.</title>
        <authorList>
            <person name="Ichikawa K."/>
            <person name="Yoshimura J."/>
            <person name="Morishita S."/>
        </authorList>
    </citation>
    <scope>NUCLEOTIDE SEQUENCE</scope>
    <source>
        <strain evidence="3 4">HNI</strain>
    </source>
</reference>
<evidence type="ECO:0000259" key="2">
    <source>
        <dbReference type="Pfam" id="PF00059"/>
    </source>
</evidence>
<reference key="1">
    <citation type="journal article" date="2007" name="Nature">
        <title>The medaka draft genome and insights into vertebrate genome evolution.</title>
        <authorList>
            <person name="Kasahara M."/>
            <person name="Naruse K."/>
            <person name="Sasaki S."/>
            <person name="Nakatani Y."/>
            <person name="Qu W."/>
            <person name="Ahsan B."/>
            <person name="Yamada T."/>
            <person name="Nagayasu Y."/>
            <person name="Doi K."/>
            <person name="Kasai Y."/>
            <person name="Jindo T."/>
            <person name="Kobayashi D."/>
            <person name="Shimada A."/>
            <person name="Toyoda A."/>
            <person name="Kuroki Y."/>
            <person name="Fujiyama A."/>
            <person name="Sasaki T."/>
            <person name="Shimizu A."/>
            <person name="Asakawa S."/>
            <person name="Shimizu N."/>
            <person name="Hashimoto S."/>
            <person name="Yang J."/>
            <person name="Lee Y."/>
            <person name="Matsushima K."/>
            <person name="Sugano S."/>
            <person name="Sakaizumi M."/>
            <person name="Narita T."/>
            <person name="Ohishi K."/>
            <person name="Haga S."/>
            <person name="Ohta F."/>
            <person name="Nomoto H."/>
            <person name="Nogata K."/>
            <person name="Morishita T."/>
            <person name="Endo T."/>
            <person name="Shin-I T."/>
            <person name="Takeda H."/>
            <person name="Morishita S."/>
            <person name="Kohara Y."/>
        </authorList>
    </citation>
    <scope>NUCLEOTIDE SEQUENCE [LARGE SCALE GENOMIC DNA]</scope>
    <source>
        <strain>Hd-rR</strain>
    </source>
</reference>
<organism evidence="3 4">
    <name type="scientific">Oryzias latipes</name>
    <name type="common">Japanese rice fish</name>
    <name type="synonym">Japanese killifish</name>
    <dbReference type="NCBI Taxonomy" id="8090"/>
    <lineage>
        <taxon>Eukaryota</taxon>
        <taxon>Metazoa</taxon>
        <taxon>Chordata</taxon>
        <taxon>Craniata</taxon>
        <taxon>Vertebrata</taxon>
        <taxon>Euteleostomi</taxon>
        <taxon>Actinopterygii</taxon>
        <taxon>Neopterygii</taxon>
        <taxon>Teleostei</taxon>
        <taxon>Neoteleostei</taxon>
        <taxon>Acanthomorphata</taxon>
        <taxon>Ovalentaria</taxon>
        <taxon>Atherinomorphae</taxon>
        <taxon>Beloniformes</taxon>
        <taxon>Adrianichthyidae</taxon>
        <taxon>Oryziinae</taxon>
        <taxon>Oryzias</taxon>
    </lineage>
</organism>
<feature type="domain" description="C-type lectin" evidence="2">
    <location>
        <begin position="30"/>
        <end position="72"/>
    </location>
</feature>
<keyword evidence="1" id="KW-1015">Disulfide bond</keyword>
<evidence type="ECO:0000313" key="3">
    <source>
        <dbReference type="Ensembl" id="ENSORLP00020019450.1"/>
    </source>
</evidence>
<accession>A0A3P9LFI8</accession>
<dbReference type="AlphaFoldDB" id="A0A3P9LFI8"/>
<dbReference type="SUPFAM" id="SSF56436">
    <property type="entry name" value="C-type lectin-like"/>
    <property type="match status" value="1"/>
</dbReference>
<evidence type="ECO:0000313" key="4">
    <source>
        <dbReference type="Proteomes" id="UP000265180"/>
    </source>
</evidence>
<name>A0A3P9LFI8_ORYLA</name>
<proteinExistence type="predicted"/>
<reference evidence="3" key="3">
    <citation type="submission" date="2025-08" db="UniProtKB">
        <authorList>
            <consortium name="Ensembl"/>
        </authorList>
    </citation>
    <scope>IDENTIFICATION</scope>
    <source>
        <strain evidence="3">HNI</strain>
    </source>
</reference>
<dbReference type="Pfam" id="PF00059">
    <property type="entry name" value="Lectin_C"/>
    <property type="match status" value="1"/>
</dbReference>